<dbReference type="AlphaFoldDB" id="A0AAP0RKE3"/>
<evidence type="ECO:0000313" key="2">
    <source>
        <dbReference type="Proteomes" id="UP001415857"/>
    </source>
</evidence>
<protein>
    <submittedName>
        <fullName evidence="1">Uncharacterized protein</fullName>
    </submittedName>
</protein>
<evidence type="ECO:0000313" key="1">
    <source>
        <dbReference type="EMBL" id="KAK9277726.1"/>
    </source>
</evidence>
<proteinExistence type="predicted"/>
<gene>
    <name evidence="1" type="ORF">L1049_007273</name>
</gene>
<keyword evidence="2" id="KW-1185">Reference proteome</keyword>
<name>A0AAP0RKE3_LIQFO</name>
<comment type="caution">
    <text evidence="1">The sequence shown here is derived from an EMBL/GenBank/DDBJ whole genome shotgun (WGS) entry which is preliminary data.</text>
</comment>
<dbReference type="Proteomes" id="UP001415857">
    <property type="component" value="Unassembled WGS sequence"/>
</dbReference>
<accession>A0AAP0RKE3</accession>
<sequence length="119" mass="12062">MGSFQYVVANSDLQVALCHNRAAAAVAVAGHGNSGGGGGGGGSGCDVRVVKERGGYNGNSSIDGDAEGKKISIGSKGESFSVSKIWLWSKKGKYPSSLDTHMGTSVNVGLPWNDTTQGT</sequence>
<reference evidence="1 2" key="1">
    <citation type="journal article" date="2024" name="Plant J.">
        <title>Genome sequences and population genomics reveal climatic adaptation and genomic divergence between two closely related sweetgum species.</title>
        <authorList>
            <person name="Xu W.Q."/>
            <person name="Ren C.Q."/>
            <person name="Zhang X.Y."/>
            <person name="Comes H.P."/>
            <person name="Liu X.H."/>
            <person name="Li Y.G."/>
            <person name="Kettle C.J."/>
            <person name="Jalonen R."/>
            <person name="Gaisberger H."/>
            <person name="Ma Y.Z."/>
            <person name="Qiu Y.X."/>
        </authorList>
    </citation>
    <scope>NUCLEOTIDE SEQUENCE [LARGE SCALE GENOMIC DNA]</scope>
    <source>
        <strain evidence="1">Hangzhou</strain>
    </source>
</reference>
<organism evidence="1 2">
    <name type="scientific">Liquidambar formosana</name>
    <name type="common">Formosan gum</name>
    <dbReference type="NCBI Taxonomy" id="63359"/>
    <lineage>
        <taxon>Eukaryota</taxon>
        <taxon>Viridiplantae</taxon>
        <taxon>Streptophyta</taxon>
        <taxon>Embryophyta</taxon>
        <taxon>Tracheophyta</taxon>
        <taxon>Spermatophyta</taxon>
        <taxon>Magnoliopsida</taxon>
        <taxon>eudicotyledons</taxon>
        <taxon>Gunneridae</taxon>
        <taxon>Pentapetalae</taxon>
        <taxon>Saxifragales</taxon>
        <taxon>Altingiaceae</taxon>
        <taxon>Liquidambar</taxon>
    </lineage>
</organism>
<dbReference type="EMBL" id="JBBPBK010000010">
    <property type="protein sequence ID" value="KAK9277726.1"/>
    <property type="molecule type" value="Genomic_DNA"/>
</dbReference>